<dbReference type="SUPFAM" id="SSF56300">
    <property type="entry name" value="Metallo-dependent phosphatases"/>
    <property type="match status" value="1"/>
</dbReference>
<evidence type="ECO:0000313" key="5">
    <source>
        <dbReference type="Proteomes" id="UP000292564"/>
    </source>
</evidence>
<comment type="caution">
    <text evidence="4">The sequence shown here is derived from an EMBL/GenBank/DDBJ whole genome shotgun (WGS) entry which is preliminary data.</text>
</comment>
<protein>
    <submittedName>
        <fullName evidence="4">PhoD-like phosphatase</fullName>
    </submittedName>
</protein>
<proteinExistence type="predicted"/>
<dbReference type="AlphaFoldDB" id="A0A4Q7ZGB3"/>
<dbReference type="Proteomes" id="UP000292564">
    <property type="component" value="Unassembled WGS sequence"/>
</dbReference>
<feature type="compositionally biased region" description="Basic and acidic residues" evidence="1">
    <location>
        <begin position="304"/>
        <end position="313"/>
    </location>
</feature>
<evidence type="ECO:0000256" key="1">
    <source>
        <dbReference type="SAM" id="MobiDB-lite"/>
    </source>
</evidence>
<dbReference type="CDD" id="cd07389">
    <property type="entry name" value="MPP_PhoD"/>
    <property type="match status" value="1"/>
</dbReference>
<feature type="domain" description="DUF7800" evidence="3">
    <location>
        <begin position="3"/>
        <end position="91"/>
    </location>
</feature>
<accession>A0A4Q7ZGB3</accession>
<organism evidence="4 5">
    <name type="scientific">Krasilnikovia cinnamomea</name>
    <dbReference type="NCBI Taxonomy" id="349313"/>
    <lineage>
        <taxon>Bacteria</taxon>
        <taxon>Bacillati</taxon>
        <taxon>Actinomycetota</taxon>
        <taxon>Actinomycetes</taxon>
        <taxon>Micromonosporales</taxon>
        <taxon>Micromonosporaceae</taxon>
        <taxon>Krasilnikovia</taxon>
    </lineage>
</organism>
<dbReference type="EMBL" id="SHKY01000001">
    <property type="protein sequence ID" value="RZU49778.1"/>
    <property type="molecule type" value="Genomic_DNA"/>
</dbReference>
<evidence type="ECO:0000313" key="4">
    <source>
        <dbReference type="EMBL" id="RZU49778.1"/>
    </source>
</evidence>
<dbReference type="InterPro" id="IPR038607">
    <property type="entry name" value="PhoD-like_sf"/>
</dbReference>
<reference evidence="4 5" key="1">
    <citation type="submission" date="2019-02" db="EMBL/GenBank/DDBJ databases">
        <title>Sequencing the genomes of 1000 actinobacteria strains.</title>
        <authorList>
            <person name="Klenk H.-P."/>
        </authorList>
    </citation>
    <scope>NUCLEOTIDE SEQUENCE [LARGE SCALE GENOMIC DNA]</scope>
    <source>
        <strain evidence="4 5">DSM 45162</strain>
    </source>
</reference>
<feature type="compositionally biased region" description="Gly residues" evidence="1">
    <location>
        <begin position="318"/>
        <end position="330"/>
    </location>
</feature>
<dbReference type="InterPro" id="IPR029052">
    <property type="entry name" value="Metallo-depent_PP-like"/>
</dbReference>
<dbReference type="Pfam" id="PF09423">
    <property type="entry name" value="PhoD"/>
    <property type="match status" value="1"/>
</dbReference>
<dbReference type="InterPro" id="IPR056702">
    <property type="entry name" value="DUF7800"/>
</dbReference>
<dbReference type="Gene3D" id="3.60.21.70">
    <property type="entry name" value="PhoD-like phosphatase"/>
    <property type="match status" value="1"/>
</dbReference>
<evidence type="ECO:0000259" key="3">
    <source>
        <dbReference type="Pfam" id="PF25077"/>
    </source>
</evidence>
<dbReference type="PANTHER" id="PTHR37031">
    <property type="entry name" value="METALLOPHOSPHATASE BINDING DOMAIN PROTEIN"/>
    <property type="match status" value="1"/>
</dbReference>
<feature type="region of interest" description="Disordered" evidence="1">
    <location>
        <begin position="286"/>
        <end position="334"/>
    </location>
</feature>
<dbReference type="PANTHER" id="PTHR37031:SF2">
    <property type="entry name" value="PHOD-LIKE PHOSPHATASE METALLOPHOSPHATASE DOMAIN-CONTAINING PROTEIN"/>
    <property type="match status" value="1"/>
</dbReference>
<dbReference type="InterPro" id="IPR018946">
    <property type="entry name" value="PhoD-like_MPP"/>
</dbReference>
<keyword evidence="5" id="KW-1185">Reference proteome</keyword>
<name>A0A4Q7ZGB3_9ACTN</name>
<sequence length="599" mass="65324">MTAQLRIGPLLRRVVGDRATVWVETSAPALVRIEADGGAAGSAPTFCAYGHHYALVVVEGLAPDSATAYRVLLDDRQVWPEADSPYPPPVISTRAADDRDQPVRMVFGSCREATPDSTRRTLPPDALDAYARRLMDEPASRPDLLVLLGDQVYADETSQGVRRVLRRRRAAGHDGPTDQVVAYEEYTALYLESWRDPEVRWLLATVPSVMIFDDHEIIDDWNTSAAWRRDMSAQPWWRERITAGLASYWVYQHLGNLAPDELATDPLFARVTAAGDATELLREFGRTVDDPGAASPPGPAGREPSADLPDRGGRVPAVGGGALEPGGGAPVPGDEVPRAYRWSFALDLGRTRLVVLDNRCSRVLTPGRRAMLPADEWSWFVDQAHGDYDHLVVGSSLPWLMPPAIHHAEAWSEKVADSRGARRAALGERVRRVFDLEHWAAFGRSFDALAELFRRLGEGGPQAPGHRRGAGDAYAAPASISVLSGDVHHSYVARAELGPAMRTPVHQLTCSPIHNEVPAPLRPLMRLGWSRAAARAVRGLAKAAGVPRPPLRWTRVRGPYFGNAVATLRHTGAQATVVIEGTTKDGQLIDVAQVSLTND</sequence>
<feature type="domain" description="PhoD-like phosphatase metallophosphatase" evidence="2">
    <location>
        <begin position="135"/>
        <end position="252"/>
    </location>
</feature>
<evidence type="ECO:0000259" key="2">
    <source>
        <dbReference type="Pfam" id="PF09423"/>
    </source>
</evidence>
<dbReference type="Pfam" id="PF25077">
    <property type="entry name" value="DUF7800"/>
    <property type="match status" value="1"/>
</dbReference>
<gene>
    <name evidence="4" type="ORF">EV385_1532</name>
</gene>
<dbReference type="RefSeq" id="WP_242624759.1">
    <property type="nucleotide sequence ID" value="NZ_SHKY01000001.1"/>
</dbReference>